<proteinExistence type="predicted"/>
<dbReference type="SUPFAM" id="SSF53335">
    <property type="entry name" value="S-adenosyl-L-methionine-dependent methyltransferases"/>
    <property type="match status" value="1"/>
</dbReference>
<reference evidence="4 5" key="1">
    <citation type="journal article" date="2016" name="Nat. Commun.">
        <title>Thousands of microbial genomes shed light on interconnected biogeochemical processes in an aquifer system.</title>
        <authorList>
            <person name="Anantharaman K."/>
            <person name="Brown C.T."/>
            <person name="Hug L.A."/>
            <person name="Sharon I."/>
            <person name="Castelle C.J."/>
            <person name="Probst A.J."/>
            <person name="Thomas B.C."/>
            <person name="Singh A."/>
            <person name="Wilkins M.J."/>
            <person name="Karaoz U."/>
            <person name="Brodie E.L."/>
            <person name="Williams K.H."/>
            <person name="Hubbard S.S."/>
            <person name="Banfield J.F."/>
        </authorList>
    </citation>
    <scope>NUCLEOTIDE SEQUENCE [LARGE SCALE GENOMIC DNA]</scope>
</reference>
<evidence type="ECO:0008006" key="6">
    <source>
        <dbReference type="Google" id="ProtNLM"/>
    </source>
</evidence>
<dbReference type="Proteomes" id="UP000178367">
    <property type="component" value="Unassembled WGS sequence"/>
</dbReference>
<evidence type="ECO:0000256" key="2">
    <source>
        <dbReference type="ARBA" id="ARBA00022679"/>
    </source>
</evidence>
<dbReference type="PANTHER" id="PTHR13069:SF21">
    <property type="entry name" value="ALKYLATED DNA REPAIR PROTEIN ALKB HOMOLOG 8"/>
    <property type="match status" value="1"/>
</dbReference>
<dbReference type="EMBL" id="MFGB01000020">
    <property type="protein sequence ID" value="OGF25818.1"/>
    <property type="molecule type" value="Genomic_DNA"/>
</dbReference>
<dbReference type="Gene3D" id="3.40.50.150">
    <property type="entry name" value="Vaccinia Virus protein VP39"/>
    <property type="match status" value="1"/>
</dbReference>
<dbReference type="InterPro" id="IPR051422">
    <property type="entry name" value="AlkB_tRNA_MeTrf/Diox"/>
</dbReference>
<comment type="caution">
    <text evidence="4">The sequence shown here is derived from an EMBL/GenBank/DDBJ whole genome shotgun (WGS) entry which is preliminary data.</text>
</comment>
<keyword evidence="3" id="KW-0175">Coiled coil</keyword>
<evidence type="ECO:0000313" key="5">
    <source>
        <dbReference type="Proteomes" id="UP000178367"/>
    </source>
</evidence>
<dbReference type="STRING" id="1797994.A2227_01300"/>
<keyword evidence="1" id="KW-0489">Methyltransferase</keyword>
<dbReference type="GO" id="GO:0032259">
    <property type="term" value="P:methylation"/>
    <property type="evidence" value="ECO:0007669"/>
    <property type="project" value="UniProtKB-KW"/>
</dbReference>
<dbReference type="CDD" id="cd02440">
    <property type="entry name" value="AdoMet_MTases"/>
    <property type="match status" value="1"/>
</dbReference>
<gene>
    <name evidence="4" type="ORF">A2227_01300</name>
</gene>
<accession>A0A1F5SGH4</accession>
<evidence type="ECO:0000313" key="4">
    <source>
        <dbReference type="EMBL" id="OGF25818.1"/>
    </source>
</evidence>
<dbReference type="InterPro" id="IPR029063">
    <property type="entry name" value="SAM-dependent_MTases_sf"/>
</dbReference>
<protein>
    <recommendedName>
        <fullName evidence="6">Methyltransferase type 11 domain-containing protein</fullName>
    </recommendedName>
</protein>
<dbReference type="AlphaFoldDB" id="A0A1F5SGH4"/>
<dbReference type="GO" id="GO:0008168">
    <property type="term" value="F:methyltransferase activity"/>
    <property type="evidence" value="ECO:0007669"/>
    <property type="project" value="UniProtKB-KW"/>
</dbReference>
<name>A0A1F5SGH4_9BACT</name>
<evidence type="ECO:0000256" key="3">
    <source>
        <dbReference type="SAM" id="Coils"/>
    </source>
</evidence>
<sequence>MDKQTQKNLLEMVKKNYDEVAEEFSESRRKEIWPELVRLSEPIKEGDRVLDVGCGNGRLLDALRKKQIVYLGLDSSKKLIHNAQALHIGYNFREGDILDLNHVPEFDFDYVFCVATLQHLPGRALQIDALKQLKNKVKNSGRIIITVWNLWGRELNRKKPYKKWIWKFWFLKIIKKNRMDFGDIIFDWKNSQGERVSQRYYHAFRKGELKTIFKKAGLKIEKLYKDQYNYYAVLKK</sequence>
<dbReference type="Pfam" id="PF13489">
    <property type="entry name" value="Methyltransf_23"/>
    <property type="match status" value="1"/>
</dbReference>
<evidence type="ECO:0000256" key="1">
    <source>
        <dbReference type="ARBA" id="ARBA00022603"/>
    </source>
</evidence>
<feature type="coiled-coil region" evidence="3">
    <location>
        <begin position="3"/>
        <end position="30"/>
    </location>
</feature>
<dbReference type="PANTHER" id="PTHR13069">
    <property type="entry name" value="ALKYLATED DNA REPAIR PROTEIN ALKB HOMOLOG 8"/>
    <property type="match status" value="1"/>
</dbReference>
<organism evidence="4 5">
    <name type="scientific">Candidatus Falkowbacteria bacterium RIFOXYA2_FULL_47_19</name>
    <dbReference type="NCBI Taxonomy" id="1797994"/>
    <lineage>
        <taxon>Bacteria</taxon>
        <taxon>Candidatus Falkowiibacteriota</taxon>
    </lineage>
</organism>
<keyword evidence="2" id="KW-0808">Transferase</keyword>